<evidence type="ECO:0000313" key="3">
    <source>
        <dbReference type="EMBL" id="EAU37402.1"/>
    </source>
</evidence>
<sequence>MALLHIAFNLEDSRYVRPGTALDVLRQQAIPLGPTERAQLLMTPAFWKRRNWMWQRVDLRMRLRLGRITNTASWPSCRQMGSSGELDGGLNGPLFRGVLGEDEDILSEQGLALTVRDFLVSADQIECNEMSIVAVTGSEASAQG</sequence>
<feature type="domain" description="UCH catalytic" evidence="2">
    <location>
        <begin position="1"/>
        <end position="137"/>
    </location>
</feature>
<evidence type="ECO:0000256" key="1">
    <source>
        <dbReference type="PROSITE-ProRule" id="PRU01393"/>
    </source>
</evidence>
<protein>
    <recommendedName>
        <fullName evidence="2">UCH catalytic domain-containing protein</fullName>
    </recommendedName>
</protein>
<gene>
    <name evidence="3" type="ORF">ATEG_02440</name>
</gene>
<dbReference type="VEuPathDB" id="FungiDB:ATEG_02440"/>
<dbReference type="GeneID" id="4316841"/>
<evidence type="ECO:0000313" key="4">
    <source>
        <dbReference type="Proteomes" id="UP000007963"/>
    </source>
</evidence>
<dbReference type="STRING" id="341663.Q0CV44"/>
<comment type="similarity">
    <text evidence="1">Belongs to the peptidase C12 family.</text>
</comment>
<name>Q0CV44_ASPTN</name>
<dbReference type="RefSeq" id="XP_001211618.1">
    <property type="nucleotide sequence ID" value="XM_001211618.1"/>
</dbReference>
<organism evidence="3 4">
    <name type="scientific">Aspergillus terreus (strain NIH 2624 / FGSC A1156)</name>
    <dbReference type="NCBI Taxonomy" id="341663"/>
    <lineage>
        <taxon>Eukaryota</taxon>
        <taxon>Fungi</taxon>
        <taxon>Dikarya</taxon>
        <taxon>Ascomycota</taxon>
        <taxon>Pezizomycotina</taxon>
        <taxon>Eurotiomycetes</taxon>
        <taxon>Eurotiomycetidae</taxon>
        <taxon>Eurotiales</taxon>
        <taxon>Aspergillaceae</taxon>
        <taxon>Aspergillus</taxon>
        <taxon>Aspergillus subgen. Circumdati</taxon>
    </lineage>
</organism>
<reference evidence="4" key="1">
    <citation type="submission" date="2005-09" db="EMBL/GenBank/DDBJ databases">
        <title>Annotation of the Aspergillus terreus NIH2624 genome.</title>
        <authorList>
            <person name="Birren B.W."/>
            <person name="Lander E.S."/>
            <person name="Galagan J.E."/>
            <person name="Nusbaum C."/>
            <person name="Devon K."/>
            <person name="Henn M."/>
            <person name="Ma L.-J."/>
            <person name="Jaffe D.B."/>
            <person name="Butler J."/>
            <person name="Alvarez P."/>
            <person name="Gnerre S."/>
            <person name="Grabherr M."/>
            <person name="Kleber M."/>
            <person name="Mauceli E.W."/>
            <person name="Brockman W."/>
            <person name="Rounsley S."/>
            <person name="Young S.K."/>
            <person name="LaButti K."/>
            <person name="Pushparaj V."/>
            <person name="DeCaprio D."/>
            <person name="Crawford M."/>
            <person name="Koehrsen M."/>
            <person name="Engels R."/>
            <person name="Montgomery P."/>
            <person name="Pearson M."/>
            <person name="Howarth C."/>
            <person name="Larson L."/>
            <person name="Luoma S."/>
            <person name="White J."/>
            <person name="Alvarado L."/>
            <person name="Kodira C.D."/>
            <person name="Zeng Q."/>
            <person name="Oleary S."/>
            <person name="Yandava C."/>
            <person name="Denning D.W."/>
            <person name="Nierman W.C."/>
            <person name="Milne T."/>
            <person name="Madden K."/>
        </authorList>
    </citation>
    <scope>NUCLEOTIDE SEQUENCE [LARGE SCALE GENOMIC DNA]</scope>
    <source>
        <strain evidence="4">NIH 2624 / FGSC A1156</strain>
    </source>
</reference>
<dbReference type="SUPFAM" id="SSF54001">
    <property type="entry name" value="Cysteine proteinases"/>
    <property type="match status" value="1"/>
</dbReference>
<dbReference type="OrthoDB" id="427186at2759"/>
<dbReference type="InterPro" id="IPR001578">
    <property type="entry name" value="Peptidase_C12_UCH"/>
</dbReference>
<dbReference type="Proteomes" id="UP000007963">
    <property type="component" value="Unassembled WGS sequence"/>
</dbReference>
<dbReference type="EMBL" id="CH476596">
    <property type="protein sequence ID" value="EAU37402.1"/>
    <property type="molecule type" value="Genomic_DNA"/>
</dbReference>
<dbReference type="PROSITE" id="PS52048">
    <property type="entry name" value="UCH_DOMAIN"/>
    <property type="match status" value="1"/>
</dbReference>
<dbReference type="GO" id="GO:0004843">
    <property type="term" value="F:cysteine-type deubiquitinase activity"/>
    <property type="evidence" value="ECO:0007669"/>
    <property type="project" value="InterPro"/>
</dbReference>
<comment type="caution">
    <text evidence="1">Lacks conserved residue(s) required for the propagation of feature annotation.</text>
</comment>
<proteinExistence type="inferred from homology"/>
<evidence type="ECO:0000259" key="2">
    <source>
        <dbReference type="PROSITE" id="PS52048"/>
    </source>
</evidence>
<dbReference type="HOGENOM" id="CLU_1796070_0_0_1"/>
<dbReference type="InterPro" id="IPR038765">
    <property type="entry name" value="Papain-like_cys_pep_sf"/>
</dbReference>
<dbReference type="GO" id="GO:0006511">
    <property type="term" value="P:ubiquitin-dependent protein catabolic process"/>
    <property type="evidence" value="ECO:0007669"/>
    <property type="project" value="InterPro"/>
</dbReference>
<accession>Q0CV44</accession>
<dbReference type="AlphaFoldDB" id="Q0CV44"/>